<name>A0A8H6NH17_9PEZI</name>
<evidence type="ECO:0000256" key="1">
    <source>
        <dbReference type="ARBA" id="ARBA00001933"/>
    </source>
</evidence>
<protein>
    <submittedName>
        <fullName evidence="7">Pyridoxal-dependent decarboxylase</fullName>
    </submittedName>
</protein>
<comment type="similarity">
    <text evidence="2 6">Belongs to the group II decarboxylase family.</text>
</comment>
<dbReference type="PANTHER" id="PTHR11999">
    <property type="entry name" value="GROUP II PYRIDOXAL-5-PHOSPHATE DECARBOXYLASE"/>
    <property type="match status" value="1"/>
</dbReference>
<dbReference type="Pfam" id="PF00282">
    <property type="entry name" value="Pyridoxal_deC"/>
    <property type="match status" value="1"/>
</dbReference>
<proteinExistence type="inferred from homology"/>
<evidence type="ECO:0000256" key="6">
    <source>
        <dbReference type="RuleBase" id="RU000382"/>
    </source>
</evidence>
<dbReference type="InterPro" id="IPR002129">
    <property type="entry name" value="PyrdxlP-dep_de-COase"/>
</dbReference>
<dbReference type="GO" id="GO:0019752">
    <property type="term" value="P:carboxylic acid metabolic process"/>
    <property type="evidence" value="ECO:0007669"/>
    <property type="project" value="InterPro"/>
</dbReference>
<dbReference type="GO" id="GO:0005737">
    <property type="term" value="C:cytoplasm"/>
    <property type="evidence" value="ECO:0007669"/>
    <property type="project" value="TreeGrafter"/>
</dbReference>
<dbReference type="InterPro" id="IPR015422">
    <property type="entry name" value="PyrdxlP-dep_Trfase_small"/>
</dbReference>
<reference evidence="7" key="1">
    <citation type="journal article" date="2020" name="Phytopathology">
        <title>Genome Sequence Resources of Colletotrichum truncatum, C. plurivorum, C. musicola, and C. sojae: Four Species Pathogenic to Soybean (Glycine max).</title>
        <authorList>
            <person name="Rogerio F."/>
            <person name="Boufleur T.R."/>
            <person name="Ciampi-Guillardi M."/>
            <person name="Sukno S.A."/>
            <person name="Thon M.R."/>
            <person name="Massola Junior N.S."/>
            <person name="Baroncelli R."/>
        </authorList>
    </citation>
    <scope>NUCLEOTIDE SEQUENCE</scope>
    <source>
        <strain evidence="7">LFN00145</strain>
    </source>
</reference>
<dbReference type="Gene3D" id="3.40.640.10">
    <property type="entry name" value="Type I PLP-dependent aspartate aminotransferase-like (Major domain)"/>
    <property type="match status" value="1"/>
</dbReference>
<dbReference type="GO" id="GO:0030170">
    <property type="term" value="F:pyridoxal phosphate binding"/>
    <property type="evidence" value="ECO:0007669"/>
    <property type="project" value="InterPro"/>
</dbReference>
<organism evidence="7 8">
    <name type="scientific">Colletotrichum plurivorum</name>
    <dbReference type="NCBI Taxonomy" id="2175906"/>
    <lineage>
        <taxon>Eukaryota</taxon>
        <taxon>Fungi</taxon>
        <taxon>Dikarya</taxon>
        <taxon>Ascomycota</taxon>
        <taxon>Pezizomycotina</taxon>
        <taxon>Sordariomycetes</taxon>
        <taxon>Hypocreomycetidae</taxon>
        <taxon>Glomerellales</taxon>
        <taxon>Glomerellaceae</taxon>
        <taxon>Colletotrichum</taxon>
        <taxon>Colletotrichum orchidearum species complex</taxon>
    </lineage>
</organism>
<dbReference type="InterPro" id="IPR015424">
    <property type="entry name" value="PyrdxlP-dep_Trfase"/>
</dbReference>
<dbReference type="Gene3D" id="3.90.1150.10">
    <property type="entry name" value="Aspartate Aminotransferase, domain 1"/>
    <property type="match status" value="1"/>
</dbReference>
<evidence type="ECO:0000256" key="5">
    <source>
        <dbReference type="PIRSR" id="PIRSR602129-50"/>
    </source>
</evidence>
<dbReference type="EMBL" id="WIGO01000068">
    <property type="protein sequence ID" value="KAF6832578.1"/>
    <property type="molecule type" value="Genomic_DNA"/>
</dbReference>
<keyword evidence="8" id="KW-1185">Reference proteome</keyword>
<comment type="cofactor">
    <cofactor evidence="1 5 6">
        <name>pyridoxal 5'-phosphate</name>
        <dbReference type="ChEBI" id="CHEBI:597326"/>
    </cofactor>
</comment>
<evidence type="ECO:0000256" key="2">
    <source>
        <dbReference type="ARBA" id="ARBA00009533"/>
    </source>
</evidence>
<dbReference type="InterPro" id="IPR021115">
    <property type="entry name" value="Pyridoxal-P_BS"/>
</dbReference>
<keyword evidence="4 6" id="KW-0456">Lyase</keyword>
<dbReference type="GO" id="GO:0016831">
    <property type="term" value="F:carboxy-lyase activity"/>
    <property type="evidence" value="ECO:0007669"/>
    <property type="project" value="InterPro"/>
</dbReference>
<evidence type="ECO:0000313" key="7">
    <source>
        <dbReference type="EMBL" id="KAF6832578.1"/>
    </source>
</evidence>
<dbReference type="AlphaFoldDB" id="A0A8H6NH17"/>
<dbReference type="PANTHER" id="PTHR11999:SF165">
    <property type="entry name" value="DECARBOXYLASE, PUTATIVE (AFU_ORTHOLOGUE AFUA_2G04980)-RELATED"/>
    <property type="match status" value="1"/>
</dbReference>
<dbReference type="PROSITE" id="PS00392">
    <property type="entry name" value="DDC_GAD_HDC_YDC"/>
    <property type="match status" value="1"/>
</dbReference>
<dbReference type="InterPro" id="IPR015421">
    <property type="entry name" value="PyrdxlP-dep_Trfase_major"/>
</dbReference>
<gene>
    <name evidence="7" type="ORF">CPLU01_06120</name>
</gene>
<sequence>MATPNFHARLLAAVPDGDAANTLPSAAALSNASASLPRPEAEGYLSPIGTEATLSHILDEIVPGLNGQARSGRYYGFVTGGTLPVAEAADNIVTALDQNVQVHLPSQTVATELESVALRMLADLLDLEPGKGADGEVWKGRTFTTGATASNILGLACGREAVVEKRGGKVGEDGLLGACVAAGIREIQVLTSMGHSSLSKAASVVGLGRASVKELRVSADEPWKLDLQAVERELAREGVASIIAVSAGEVNTGRFAMGGLEDMRKLRELADRYGAWIHVDGAFGIFARALDDTPEFKGIKAAAAGLELADSITVDGHKLLNVPYDCGMFFTRSLSTLTSVFTNPNAAYLSSGPSSIPSPLNIGLENSRRFRALPAYAVLRSEGRPGLAAILGRMVLLARRIAQWIRESEAYELLPEGAWSLDETHMIVLFRARDDGLNNELVDRINATRQMYVSGTSWKGRKAVRVAVGTWRVDVERDFDAVTKVLGQVAGSQ</sequence>
<dbReference type="Proteomes" id="UP000654918">
    <property type="component" value="Unassembled WGS sequence"/>
</dbReference>
<keyword evidence="3 5" id="KW-0663">Pyridoxal phosphate</keyword>
<dbReference type="InterPro" id="IPR010977">
    <property type="entry name" value="Aromatic_deC"/>
</dbReference>
<evidence type="ECO:0000256" key="3">
    <source>
        <dbReference type="ARBA" id="ARBA00022898"/>
    </source>
</evidence>
<accession>A0A8H6NH17</accession>
<evidence type="ECO:0000313" key="8">
    <source>
        <dbReference type="Proteomes" id="UP000654918"/>
    </source>
</evidence>
<comment type="caution">
    <text evidence="7">The sequence shown here is derived from an EMBL/GenBank/DDBJ whole genome shotgun (WGS) entry which is preliminary data.</text>
</comment>
<dbReference type="SUPFAM" id="SSF53383">
    <property type="entry name" value="PLP-dependent transferases"/>
    <property type="match status" value="1"/>
</dbReference>
<feature type="modified residue" description="N6-(pyridoxal phosphate)lysine" evidence="5">
    <location>
        <position position="318"/>
    </location>
</feature>
<evidence type="ECO:0000256" key="4">
    <source>
        <dbReference type="ARBA" id="ARBA00023239"/>
    </source>
</evidence>